<evidence type="ECO:0000256" key="1">
    <source>
        <dbReference type="ARBA" id="ARBA00010562"/>
    </source>
</evidence>
<keyword evidence="2" id="KW-1277">Toxin-antitoxin system</keyword>
<dbReference type="GO" id="GO:0006351">
    <property type="term" value="P:DNA-templated transcription"/>
    <property type="evidence" value="ECO:0007669"/>
    <property type="project" value="TreeGrafter"/>
</dbReference>
<dbReference type="OrthoDB" id="9804867at2"/>
<evidence type="ECO:0000313" key="4">
    <source>
        <dbReference type="EMBL" id="KAE8129639.1"/>
    </source>
</evidence>
<sequence length="102" mass="11333">MGKLIATVDDDIKAEAAALYESLGMSLSTAVNVFLRQSIRENGMPFEPKRTIQRQYVPNEETRRAIVEAEAKELGLIADDAAASTTREATRTHLRELRKSAQ</sequence>
<dbReference type="InterPro" id="IPR013321">
    <property type="entry name" value="Arc_rbn_hlx_hlx"/>
</dbReference>
<protein>
    <submittedName>
        <fullName evidence="4">Type II toxin-antitoxin system RelB/DinJ family antitoxin</fullName>
    </submittedName>
</protein>
<dbReference type="Pfam" id="PF04221">
    <property type="entry name" value="RelB"/>
    <property type="match status" value="1"/>
</dbReference>
<evidence type="ECO:0000256" key="2">
    <source>
        <dbReference type="ARBA" id="ARBA00022649"/>
    </source>
</evidence>
<dbReference type="GeneID" id="78126510"/>
<dbReference type="NCBIfam" id="TIGR02384">
    <property type="entry name" value="RelB_DinJ"/>
    <property type="match status" value="1"/>
</dbReference>
<dbReference type="GO" id="GO:0006355">
    <property type="term" value="P:regulation of DNA-templated transcription"/>
    <property type="evidence" value="ECO:0007669"/>
    <property type="project" value="InterPro"/>
</dbReference>
<dbReference type="InterPro" id="IPR007337">
    <property type="entry name" value="RelB/DinJ"/>
</dbReference>
<comment type="caution">
    <text evidence="4">The sequence shown here is derived from an EMBL/GenBank/DDBJ whole genome shotgun (WGS) entry which is preliminary data.</text>
</comment>
<dbReference type="Proteomes" id="UP000325415">
    <property type="component" value="Unassembled WGS sequence"/>
</dbReference>
<comment type="similarity">
    <text evidence="1">Belongs to the RelB/DinJ antitoxin family.</text>
</comment>
<feature type="region of interest" description="Disordered" evidence="3">
    <location>
        <begin position="83"/>
        <end position="102"/>
    </location>
</feature>
<evidence type="ECO:0000256" key="3">
    <source>
        <dbReference type="SAM" id="MobiDB-lite"/>
    </source>
</evidence>
<reference evidence="4 5" key="1">
    <citation type="submission" date="2018-04" db="EMBL/GenBank/DDBJ databases">
        <authorList>
            <person name="Eckel V.P."/>
            <person name="Vogel R.F."/>
        </authorList>
    </citation>
    <scope>NUCLEOTIDE SEQUENCE [LARGE SCALE GENOMIC DNA]</scope>
    <source>
        <strain evidence="5">TMW 2.1764</strain>
    </source>
</reference>
<name>A0A5N6RXU9_9BIFI</name>
<dbReference type="Gene3D" id="1.10.1220.10">
    <property type="entry name" value="Met repressor-like"/>
    <property type="match status" value="1"/>
</dbReference>
<dbReference type="PANTHER" id="PTHR38781">
    <property type="entry name" value="ANTITOXIN DINJ-RELATED"/>
    <property type="match status" value="1"/>
</dbReference>
<accession>A0A5N6RXU9</accession>
<evidence type="ECO:0000313" key="5">
    <source>
        <dbReference type="Proteomes" id="UP000325415"/>
    </source>
</evidence>
<keyword evidence="5" id="KW-1185">Reference proteome</keyword>
<gene>
    <name evidence="4" type="ORF">DDE84_02220</name>
</gene>
<feature type="compositionally biased region" description="Basic and acidic residues" evidence="3">
    <location>
        <begin position="88"/>
        <end position="102"/>
    </location>
</feature>
<dbReference type="EMBL" id="QDAG01000002">
    <property type="protein sequence ID" value="KAE8129639.1"/>
    <property type="molecule type" value="Genomic_DNA"/>
</dbReference>
<dbReference type="RefSeq" id="WP_152580122.1">
    <property type="nucleotide sequence ID" value="NZ_JAKVIV010000012.1"/>
</dbReference>
<dbReference type="AlphaFoldDB" id="A0A5N6RXU9"/>
<dbReference type="PANTHER" id="PTHR38781:SF1">
    <property type="entry name" value="ANTITOXIN DINJ-RELATED"/>
    <property type="match status" value="1"/>
</dbReference>
<organism evidence="4 5">
    <name type="scientific">Bifidobacterium tibiigranuli</name>
    <dbReference type="NCBI Taxonomy" id="2172043"/>
    <lineage>
        <taxon>Bacteria</taxon>
        <taxon>Bacillati</taxon>
        <taxon>Actinomycetota</taxon>
        <taxon>Actinomycetes</taxon>
        <taxon>Bifidobacteriales</taxon>
        <taxon>Bifidobacteriaceae</taxon>
        <taxon>Bifidobacterium</taxon>
    </lineage>
</organism>
<proteinExistence type="inferred from homology"/>